<evidence type="ECO:0000256" key="1">
    <source>
        <dbReference type="ARBA" id="ARBA00004637"/>
    </source>
</evidence>
<organism evidence="16 17">
    <name type="scientific">Rhizoctonia solani</name>
    <dbReference type="NCBI Taxonomy" id="456999"/>
    <lineage>
        <taxon>Eukaryota</taxon>
        <taxon>Fungi</taxon>
        <taxon>Dikarya</taxon>
        <taxon>Basidiomycota</taxon>
        <taxon>Agaricomycotina</taxon>
        <taxon>Agaricomycetes</taxon>
        <taxon>Cantharellales</taxon>
        <taxon>Ceratobasidiaceae</taxon>
        <taxon>Rhizoctonia</taxon>
    </lineage>
</organism>
<feature type="region of interest" description="Disordered" evidence="14">
    <location>
        <begin position="531"/>
        <end position="558"/>
    </location>
</feature>
<evidence type="ECO:0000256" key="6">
    <source>
        <dbReference type="ARBA" id="ARBA00022792"/>
    </source>
</evidence>
<feature type="region of interest" description="Disordered" evidence="14">
    <location>
        <begin position="669"/>
        <end position="712"/>
    </location>
</feature>
<evidence type="ECO:0000256" key="9">
    <source>
        <dbReference type="ARBA" id="ARBA00023128"/>
    </source>
</evidence>
<keyword evidence="15" id="KW-1133">Transmembrane helix</keyword>
<dbReference type="InterPro" id="IPR036869">
    <property type="entry name" value="J_dom_sf"/>
</dbReference>
<comment type="caution">
    <text evidence="16">The sequence shown here is derived from an EMBL/GenBank/DDBJ whole genome shotgun (WGS) entry which is preliminary data.</text>
</comment>
<evidence type="ECO:0000256" key="2">
    <source>
        <dbReference type="ARBA" id="ARBA00008817"/>
    </source>
</evidence>
<feature type="compositionally biased region" description="Low complexity" evidence="14">
    <location>
        <begin position="415"/>
        <end position="428"/>
    </location>
</feature>
<feature type="compositionally biased region" description="Basic and acidic residues" evidence="14">
    <location>
        <begin position="125"/>
        <end position="151"/>
    </location>
</feature>
<keyword evidence="13" id="KW-0175">Coiled coil</keyword>
<dbReference type="PANTHER" id="PTHR12388:SF0">
    <property type="entry name" value="MITOCHONDRIAL IMPORT INNER MEMBRANE TRANSLOCASE SUBUNIT TIM16"/>
    <property type="match status" value="1"/>
</dbReference>
<evidence type="ECO:0000313" key="17">
    <source>
        <dbReference type="Proteomes" id="UP000602905"/>
    </source>
</evidence>
<feature type="transmembrane region" description="Helical" evidence="15">
    <location>
        <begin position="156"/>
        <end position="174"/>
    </location>
</feature>
<feature type="compositionally biased region" description="Polar residues" evidence="14">
    <location>
        <begin position="1030"/>
        <end position="1058"/>
    </location>
</feature>
<feature type="compositionally biased region" description="Basic and acidic residues" evidence="14">
    <location>
        <begin position="1133"/>
        <end position="1149"/>
    </location>
</feature>
<dbReference type="InterPro" id="IPR005341">
    <property type="entry name" value="Tim16"/>
</dbReference>
<proteinExistence type="inferred from homology"/>
<evidence type="ECO:0000256" key="5">
    <source>
        <dbReference type="ARBA" id="ARBA00022448"/>
    </source>
</evidence>
<dbReference type="GO" id="GO:0030150">
    <property type="term" value="P:protein import into mitochondrial matrix"/>
    <property type="evidence" value="ECO:0007669"/>
    <property type="project" value="InterPro"/>
</dbReference>
<keyword evidence="5" id="KW-0813">Transport</keyword>
<evidence type="ECO:0000256" key="12">
    <source>
        <dbReference type="ARBA" id="ARBA00031407"/>
    </source>
</evidence>
<feature type="region of interest" description="Disordered" evidence="14">
    <location>
        <begin position="20"/>
        <end position="42"/>
    </location>
</feature>
<evidence type="ECO:0000256" key="11">
    <source>
        <dbReference type="ARBA" id="ARBA00030422"/>
    </source>
</evidence>
<dbReference type="GO" id="GO:0005744">
    <property type="term" value="C:TIM23 mitochondrial import inner membrane translocase complex"/>
    <property type="evidence" value="ECO:0007669"/>
    <property type="project" value="InterPro"/>
</dbReference>
<feature type="compositionally biased region" description="Low complexity" evidence="14">
    <location>
        <begin position="1063"/>
        <end position="1080"/>
    </location>
</feature>
<evidence type="ECO:0000256" key="13">
    <source>
        <dbReference type="SAM" id="Coils"/>
    </source>
</evidence>
<keyword evidence="15" id="KW-0812">Transmembrane</keyword>
<dbReference type="Pfam" id="PF03656">
    <property type="entry name" value="Pam16"/>
    <property type="match status" value="1"/>
</dbReference>
<keyword evidence="9" id="KW-0496">Mitochondrion</keyword>
<feature type="region of interest" description="Disordered" evidence="14">
    <location>
        <begin position="1102"/>
        <end position="1155"/>
    </location>
</feature>
<feature type="region of interest" description="Disordered" evidence="14">
    <location>
        <begin position="1168"/>
        <end position="1201"/>
    </location>
</feature>
<feature type="compositionally biased region" description="Low complexity" evidence="14">
    <location>
        <begin position="23"/>
        <end position="37"/>
    </location>
</feature>
<dbReference type="EMBL" id="JACYCD010000052">
    <property type="protein sequence ID" value="KAF8706099.1"/>
    <property type="molecule type" value="Genomic_DNA"/>
</dbReference>
<feature type="transmembrane region" description="Helical" evidence="15">
    <location>
        <begin position="186"/>
        <end position="203"/>
    </location>
</feature>
<feature type="region of interest" description="Disordered" evidence="14">
    <location>
        <begin position="125"/>
        <end position="153"/>
    </location>
</feature>
<feature type="compositionally biased region" description="Basic residues" evidence="14">
    <location>
        <begin position="395"/>
        <end position="407"/>
    </location>
</feature>
<feature type="non-terminal residue" evidence="16">
    <location>
        <position position="1325"/>
    </location>
</feature>
<evidence type="ECO:0000256" key="7">
    <source>
        <dbReference type="ARBA" id="ARBA00022927"/>
    </source>
</evidence>
<feature type="compositionally biased region" description="Low complexity" evidence="14">
    <location>
        <begin position="1107"/>
        <end position="1121"/>
    </location>
</feature>
<evidence type="ECO:0000256" key="4">
    <source>
        <dbReference type="ARBA" id="ARBA00020721"/>
    </source>
</evidence>
<keyword evidence="10 15" id="KW-0472">Membrane</keyword>
<comment type="subcellular location">
    <subcellularLocation>
        <location evidence="1">Mitochondrion inner membrane</location>
        <topology evidence="1">Peripheral membrane protein</topology>
    </subcellularLocation>
</comment>
<feature type="coiled-coil region" evidence="13">
    <location>
        <begin position="597"/>
        <end position="627"/>
    </location>
</feature>
<evidence type="ECO:0000256" key="14">
    <source>
        <dbReference type="SAM" id="MobiDB-lite"/>
    </source>
</evidence>
<dbReference type="Gene3D" id="1.10.287.110">
    <property type="entry name" value="DnaJ domain"/>
    <property type="match status" value="1"/>
</dbReference>
<feature type="region of interest" description="Disordered" evidence="14">
    <location>
        <begin position="462"/>
        <end position="500"/>
    </location>
</feature>
<evidence type="ECO:0000256" key="3">
    <source>
        <dbReference type="ARBA" id="ARBA00013571"/>
    </source>
</evidence>
<evidence type="ECO:0000256" key="10">
    <source>
        <dbReference type="ARBA" id="ARBA00023136"/>
    </source>
</evidence>
<keyword evidence="6" id="KW-0999">Mitochondrion inner membrane</keyword>
<evidence type="ECO:0000256" key="8">
    <source>
        <dbReference type="ARBA" id="ARBA00023010"/>
    </source>
</evidence>
<protein>
    <recommendedName>
        <fullName evidence="4">Mitochondrial import inner membrane translocase subunit TIM16</fullName>
    </recommendedName>
    <alternativeName>
        <fullName evidence="3">Mitochondrial import inner membrane translocase subunit tim16</fullName>
    </alternativeName>
    <alternativeName>
        <fullName evidence="11 12">Presequence translocated-associated motor subunit PAM16</fullName>
    </alternativeName>
</protein>
<feature type="region of interest" description="Disordered" evidence="14">
    <location>
        <begin position="983"/>
        <end position="1088"/>
    </location>
</feature>
<evidence type="ECO:0000256" key="15">
    <source>
        <dbReference type="SAM" id="Phobius"/>
    </source>
</evidence>
<feature type="compositionally biased region" description="Basic and acidic residues" evidence="14">
    <location>
        <begin position="1000"/>
        <end position="1009"/>
    </location>
</feature>
<feature type="region of interest" description="Disordered" evidence="14">
    <location>
        <begin position="1255"/>
        <end position="1281"/>
    </location>
</feature>
<feature type="compositionally biased region" description="Polar residues" evidence="14">
    <location>
        <begin position="866"/>
        <end position="886"/>
    </location>
</feature>
<feature type="region of interest" description="Disordered" evidence="14">
    <location>
        <begin position="833"/>
        <end position="943"/>
    </location>
</feature>
<sequence>MHGSLYLTFPTSVFGRHAKHRPAGATEGEAAGLGNATSGSLTDRLTREHRMTVDEAQLILNVKREAPLEEIVKRYETLFKANSAPAAPEPGSAAAKSKKTPVPAWSHYLQSKVVRARERLEAEAKVAAEDGAPKEAAEQTTEAKDVNRERTTTTTAGPLMGVLMGALGALGAMLVPMERGVETHSVVVVGAVVAVVLILAYVTNPSAASFRTFLTELAFRRHLSKLHDASEADPPALTWARHSLAIDAPPHLQFATKASVSVRSSAHIFRSFGIFTIAAVTPVADHRNKPDSHPTAFASDHGRWFLGAFGKWWFGGALLLGKGDDGHTTAGLLDIRLLDDSELTSQSFLFFSFFLLLTRPPEWTIIPDSNGRRTPPPLPKHASLPLHTQPTQKQSKPKPKSKPKSKSKSAIPGSTTEPALPAAPSAPTATNIDAHPLLADLLQHIATTQAALTNTRAQLAQLHASTAHTREQTEEHAAQRAKHNSASATSDAAKSHTHQLTNARRTLRASQKTLANVQATHAALEQRAKTLTEQTKSLHDQVVRDRDRVKEGEEKGERKRDEIADLILLRKEELRKIEEEIMGSQEDKDTVGLIGKVRALEAEVKEARKTLDELKAWQANIHQAKEDHDEPEQEFEREKEPAVVYIGQTPVRSSLANASQSNLQRIHGTPSHARISSVPGIGHPASISSQNVTAPTGVASPTPAAPADVASPARSARSKGYAIFDNDLASLGGPKGQVLNTKKSLPGPIVGKAPATKGVPASGLGLSAPVAKDFAAARPAFSPFDSDTLPIAIPKRSTGNYALGPDRSAAKYGPSPDMLTFGLAMDSPTAGAFSPPPSALLPSSLLSEDGHRWEGDGAPSPPLFSDAQTGSSPVQLMRQNSTSPGQHRNGASPPRWEKDADGWVTEAKPVSNGWDAKPTIGSAWDAKTNGTWDRKQSNGNTWDNGFVAGDMDVWTGETNGSAGWMGEARRRWPSESAAAWAPLAEGRPRSLSNGSPAGRPRSDSHDAHRLSTGADSGYHSTVAAPKKRGSGSSSGEDVAQDTSASSFALPFLQSSPVSGSIDAPASSFGSGVFSPPGSAATRRGYDAQRASLPARVPLIREVEESEPTSVPAPAEPTAVPTKSRRWFSGVGSAKKEDPNARVQKSELNPDAKAFSFSPDASRIFNFTRGRTFNLGPPSTPTNSGSKQPAASASVTAPAPAPAPAPTYSPFGLGAGANASTPTLGSAGTASNAFFSSLLAFAPSPAEREALQRALGPNNGLTRTLSGTSARSPFTSPLPSARSSAVDLSLSDKAALAWNIDSAAAPVQKRTWFPVRKKAAVVEEAD</sequence>
<accession>A0A8H7HS17</accession>
<feature type="region of interest" description="Disordered" evidence="14">
    <location>
        <begin position="367"/>
        <end position="428"/>
    </location>
</feature>
<dbReference type="Proteomes" id="UP000602905">
    <property type="component" value="Unassembled WGS sequence"/>
</dbReference>
<feature type="compositionally biased region" description="Low complexity" evidence="14">
    <location>
        <begin position="1188"/>
        <end position="1197"/>
    </location>
</feature>
<name>A0A8H7HS17_9AGAM</name>
<evidence type="ECO:0000313" key="16">
    <source>
        <dbReference type="EMBL" id="KAF8706099.1"/>
    </source>
</evidence>
<dbReference type="OrthoDB" id="2548929at2759"/>
<feature type="compositionally biased region" description="Basic and acidic residues" evidence="14">
    <location>
        <begin position="468"/>
        <end position="478"/>
    </location>
</feature>
<gene>
    <name evidence="16" type="ORF">RHS03_05006</name>
</gene>
<comment type="similarity">
    <text evidence="2">Belongs to the TIM16/PAM16 family.</text>
</comment>
<feature type="compositionally biased region" description="Polar residues" evidence="14">
    <location>
        <begin position="1258"/>
        <end position="1281"/>
    </location>
</feature>
<dbReference type="PANTHER" id="PTHR12388">
    <property type="entry name" value="MITOCHONDRIA ASSOCIATED GRANULOCYTE MACROPHAGE CSF SIGNALING MOLECULE"/>
    <property type="match status" value="1"/>
</dbReference>
<keyword evidence="8" id="KW-0811">Translocation</keyword>
<keyword evidence="7" id="KW-0653">Protein transport</keyword>
<feature type="compositionally biased region" description="Polar residues" evidence="14">
    <location>
        <begin position="484"/>
        <end position="500"/>
    </location>
</feature>
<reference evidence="16" key="1">
    <citation type="submission" date="2020-09" db="EMBL/GenBank/DDBJ databases">
        <title>Comparative genome analyses of four rice-infecting Rhizoctonia solani isolates reveal extensive enrichment of homogalacturonan modification genes.</title>
        <authorList>
            <person name="Lee D.-Y."/>
            <person name="Jeon J."/>
            <person name="Kim K.-T."/>
            <person name="Cheong K."/>
            <person name="Song H."/>
            <person name="Choi G."/>
            <person name="Ko J."/>
            <person name="Opiyo S.O."/>
            <person name="Zuo S."/>
            <person name="Madhav S."/>
            <person name="Lee Y.-H."/>
            <person name="Wang G.-L."/>
        </authorList>
    </citation>
    <scope>NUCLEOTIDE SEQUENCE</scope>
    <source>
        <strain evidence="16">AG1-IA WGL</strain>
    </source>
</reference>